<evidence type="ECO:0000313" key="1">
    <source>
        <dbReference type="EMBL" id="KAK3686901.1"/>
    </source>
</evidence>
<protein>
    <submittedName>
        <fullName evidence="1">Uncharacterized protein</fullName>
    </submittedName>
</protein>
<gene>
    <name evidence="1" type="ORF">LTR37_019343</name>
</gene>
<keyword evidence="2" id="KW-1185">Reference proteome</keyword>
<name>A0ACC3MFI7_9PEZI</name>
<evidence type="ECO:0000313" key="2">
    <source>
        <dbReference type="Proteomes" id="UP001281147"/>
    </source>
</evidence>
<sequence length="482" mass="54568">MNKAMSRIDSLPEELQLQIFQQLDSLPPSELKARQEPSLQVIRSAQHPLKDLSRVSKRWRRIVLPLLFKHACLRFGNPEPTGHEICTICGLGSYFRPIHPQFSKAESCHVEIASAISKQSTLQPSNLVSTSSIVHPQGQAGEAATAPFALRSYHEVQDLLAFVRKERLVLSITSFVLLIEQLEAEKASRYPPRPRDWRYPAAADLWQQLLSVVDPERICILAPPIDLACLTNAAIDTVGDWAFSDMAFHFLELRQDSSMSHTLTEPVDYKALAPFPGQFPGFAASSLIRLRPWAHVSLNEGSFLKAYGTYEYFERGPPSLVYSINHCFTPLGRSYQLIPGTWPLSALRTFTYTAIFPFSNHVDFKQMLPYIEELDVRFAPDVESGILDDRQRIGRAQLQDCWQELTSAYYALCAVLSTHRMSEAIFPKLKKFVCGDSRVEGIREDLEELFTPLHLPVWAEMRPGVFERLAMSPRLPGINDQV</sequence>
<proteinExistence type="predicted"/>
<accession>A0ACC3MFI7</accession>
<dbReference type="Proteomes" id="UP001281147">
    <property type="component" value="Unassembled WGS sequence"/>
</dbReference>
<reference evidence="1" key="1">
    <citation type="submission" date="2023-07" db="EMBL/GenBank/DDBJ databases">
        <title>Black Yeasts Isolated from many extreme environments.</title>
        <authorList>
            <person name="Coleine C."/>
            <person name="Stajich J.E."/>
            <person name="Selbmann L."/>
        </authorList>
    </citation>
    <scope>NUCLEOTIDE SEQUENCE</scope>
    <source>
        <strain evidence="1">CCFEE 5714</strain>
    </source>
</reference>
<dbReference type="EMBL" id="JAUTXU010000296">
    <property type="protein sequence ID" value="KAK3686901.1"/>
    <property type="molecule type" value="Genomic_DNA"/>
</dbReference>
<comment type="caution">
    <text evidence="1">The sequence shown here is derived from an EMBL/GenBank/DDBJ whole genome shotgun (WGS) entry which is preliminary data.</text>
</comment>
<organism evidence="1 2">
    <name type="scientific">Vermiconidia calcicola</name>
    <dbReference type="NCBI Taxonomy" id="1690605"/>
    <lineage>
        <taxon>Eukaryota</taxon>
        <taxon>Fungi</taxon>
        <taxon>Dikarya</taxon>
        <taxon>Ascomycota</taxon>
        <taxon>Pezizomycotina</taxon>
        <taxon>Dothideomycetes</taxon>
        <taxon>Dothideomycetidae</taxon>
        <taxon>Mycosphaerellales</taxon>
        <taxon>Extremaceae</taxon>
        <taxon>Vermiconidia</taxon>
    </lineage>
</organism>